<evidence type="ECO:0000256" key="3">
    <source>
        <dbReference type="ARBA" id="ARBA00022793"/>
    </source>
</evidence>
<evidence type="ECO:0000256" key="1">
    <source>
        <dbReference type="ARBA" id="ARBA00001933"/>
    </source>
</evidence>
<dbReference type="GO" id="GO:0016831">
    <property type="term" value="F:carboxy-lyase activity"/>
    <property type="evidence" value="ECO:0007669"/>
    <property type="project" value="UniProtKB-KW"/>
</dbReference>
<dbReference type="InterPro" id="IPR015421">
    <property type="entry name" value="PyrdxlP-dep_Trfase_major"/>
</dbReference>
<evidence type="ECO:0000256" key="4">
    <source>
        <dbReference type="ARBA" id="ARBA00022898"/>
    </source>
</evidence>
<dbReference type="SUPFAM" id="SSF53383">
    <property type="entry name" value="PLP-dependent transferases"/>
    <property type="match status" value="1"/>
</dbReference>
<keyword evidence="5 6" id="KW-0456">Lyase</keyword>
<dbReference type="InterPro" id="IPR002129">
    <property type="entry name" value="PyrdxlP-dep_de-COase"/>
</dbReference>
<dbReference type="GO" id="GO:0005737">
    <property type="term" value="C:cytoplasm"/>
    <property type="evidence" value="ECO:0007669"/>
    <property type="project" value="TreeGrafter"/>
</dbReference>
<dbReference type="Gene3D" id="3.40.640.10">
    <property type="entry name" value="Type I PLP-dependent aspartate aminotransferase-like (Major domain)"/>
    <property type="match status" value="1"/>
</dbReference>
<dbReference type="GO" id="GO:0019752">
    <property type="term" value="P:carboxylic acid metabolic process"/>
    <property type="evidence" value="ECO:0007669"/>
    <property type="project" value="InterPro"/>
</dbReference>
<name>A0A7S0CKN8_9STRA</name>
<reference evidence="7" key="1">
    <citation type="submission" date="2021-01" db="EMBL/GenBank/DDBJ databases">
        <authorList>
            <person name="Corre E."/>
            <person name="Pelletier E."/>
            <person name="Niang G."/>
            <person name="Scheremetjew M."/>
            <person name="Finn R."/>
            <person name="Kale V."/>
            <person name="Holt S."/>
            <person name="Cochrane G."/>
            <person name="Meng A."/>
            <person name="Brown T."/>
            <person name="Cohen L."/>
        </authorList>
    </citation>
    <scope>NUCLEOTIDE SEQUENCE</scope>
    <source>
        <strain evidence="7">CCAP1064/1</strain>
    </source>
</reference>
<keyword evidence="4 6" id="KW-0663">Pyridoxal phosphate</keyword>
<dbReference type="PANTHER" id="PTHR45677">
    <property type="entry name" value="GLUTAMATE DECARBOXYLASE-RELATED"/>
    <property type="match status" value="1"/>
</dbReference>
<dbReference type="Pfam" id="PF00282">
    <property type="entry name" value="Pyridoxal_deC"/>
    <property type="match status" value="1"/>
</dbReference>
<dbReference type="GO" id="GO:0030170">
    <property type="term" value="F:pyridoxal phosphate binding"/>
    <property type="evidence" value="ECO:0007669"/>
    <property type="project" value="InterPro"/>
</dbReference>
<comment type="similarity">
    <text evidence="2 6">Belongs to the group II decarboxylase family.</text>
</comment>
<sequence>MPATLNSNIHTVEVSPTLTKIEKSCLEKIVRCWLNNDEEEYPMHDEMFVPGENVSNLYLLLSGRDAMYSNLLQKSMHCSTNPLVAFYSHSAHYSCKKSAIVTGLGKDDLIAVQNDDIGATKYSTEHRSI</sequence>
<evidence type="ECO:0000256" key="5">
    <source>
        <dbReference type="ARBA" id="ARBA00023239"/>
    </source>
</evidence>
<dbReference type="PANTHER" id="PTHR45677:SF8">
    <property type="entry name" value="CYSTEINE SULFINIC ACID DECARBOXYLASE"/>
    <property type="match status" value="1"/>
</dbReference>
<dbReference type="InterPro" id="IPR015424">
    <property type="entry name" value="PyrdxlP-dep_Trfase"/>
</dbReference>
<dbReference type="AlphaFoldDB" id="A0A7S0CKN8"/>
<protein>
    <submittedName>
        <fullName evidence="7">Uncharacterized protein</fullName>
    </submittedName>
</protein>
<dbReference type="EMBL" id="HBEL01047571">
    <property type="protein sequence ID" value="CAD8425871.1"/>
    <property type="molecule type" value="Transcribed_RNA"/>
</dbReference>
<accession>A0A7S0CKN8</accession>
<evidence type="ECO:0000313" key="7">
    <source>
        <dbReference type="EMBL" id="CAD8425871.1"/>
    </source>
</evidence>
<evidence type="ECO:0000256" key="2">
    <source>
        <dbReference type="ARBA" id="ARBA00009533"/>
    </source>
</evidence>
<proteinExistence type="inferred from homology"/>
<organism evidence="7">
    <name type="scientific">Proboscia inermis</name>
    <dbReference type="NCBI Taxonomy" id="420281"/>
    <lineage>
        <taxon>Eukaryota</taxon>
        <taxon>Sar</taxon>
        <taxon>Stramenopiles</taxon>
        <taxon>Ochrophyta</taxon>
        <taxon>Bacillariophyta</taxon>
        <taxon>Coscinodiscophyceae</taxon>
        <taxon>Rhizosoleniophycidae</taxon>
        <taxon>Rhizosoleniales</taxon>
        <taxon>Rhizosoleniaceae</taxon>
        <taxon>Proboscia</taxon>
    </lineage>
</organism>
<keyword evidence="3" id="KW-0210">Decarboxylase</keyword>
<gene>
    <name evidence="7" type="ORF">PINE0816_LOCUS22031</name>
</gene>
<evidence type="ECO:0000256" key="6">
    <source>
        <dbReference type="RuleBase" id="RU000382"/>
    </source>
</evidence>
<comment type="cofactor">
    <cofactor evidence="1 6">
        <name>pyridoxal 5'-phosphate</name>
        <dbReference type="ChEBI" id="CHEBI:597326"/>
    </cofactor>
</comment>